<sequence length="1038" mass="117689">MSSDSLLPFGIYETPVTARIQERLEETKRARPTAATGIAHGTMKDVNPRFAAAVSQHFAKVLEQKLTELTKPEERVALINGLAQHLGEDESISAEQLLYAIYSSELAEAPELPEVSLNASALFTNSVDDTNMSVEIAREIRTADSVDLLCAFIKSSGIAVISDQLEYLRDHQIPLRVITSTYCGATEAAAVRRLVEDYNAEVRICYEHKTTRLHAKAWLFRRESGFDTAFIGSSNLSRSALVDGWEWNVRGSRSSTPEIIEKFIKTFDSYWYDTHFKAFDPEEDYDRLVNALGSAKFLESKPGEKLELSGLRVEPYPYQEEMLEALESEREVHDRHRNLLIAATGTGKTVVAALDYRRLCEKLGRRPRLLFIAHRREILIQAQRTYREVLRTSGFGELLVSGEQPAEWDHVFASIQSLHGKRLAQIAPDHFEVVVIDEFHHAEASTYRAVLDYLQPRELLGLTATPERGDGENVQKYFDYRVAHELRLWDALRLQLLAPLHYYGVDDDTDLTSLTWNRGKKDYQTAELSEFYIKAGEKRTRFIINELNRRIFDLSDMKALGFCVSIAHAEYMAEQFNLFGIPAKAVSSKLSVDERRRAIEQLREGTISIIFAVDIFNEGVDIPEVNTLLLLRPTQSPVLFVQQLGRGLRLNEGKNACTVFDFLGVQHEEFDFEERFKVLTAARGKNLAKEVEQGFPTAPPGSNITLDRVTTERVLKNIKRLARNSIKKIRALVTDYGTTDLASFINSSGVPVEDIYRRKGITWTTLLRDEKLLPSAPANEHEEFLLSRIRVLLHINDPNRVAAYKLLISPDGPNEKDMTPEQTRYATMLVLALWANSNTTVPESLDEALRIIRACPSFVAEVTQVMLLTLDRSRVIPEKSTNSVLETHADYSLAELVGALDDGPLRKLANLPREGVRRFDASNTDLFLVTFQKDENVSASTNYRDYPLAPDRLHWESQSTTSLKSAMARRYIHHHELNGNIIIATRFTKRNKVDTASAYTFLGNVDYVTHRGEKPIQFEWSLRRDMPKQLYAAGRTVA</sequence>
<reference evidence="3 4" key="1">
    <citation type="submission" date="2019-07" db="EMBL/GenBank/DDBJ databases">
        <title>Draft genome of C. aurimucosum strain 2274.</title>
        <authorList>
            <person name="Pacheco L.G.C."/>
            <person name="Aguiar E.R.G.R."/>
            <person name="Santos C.S."/>
            <person name="Rocha D.J.P.G."/>
            <person name="Sant'Anna L.O."/>
            <person name="Mattos-Guaraldi A.L."/>
            <person name="Santos L.S."/>
        </authorList>
    </citation>
    <scope>NUCLEOTIDE SEQUENCE [LARGE SCALE GENOMIC DNA]</scope>
    <source>
        <strain evidence="3 4">2274</strain>
    </source>
</reference>
<dbReference type="Pfam" id="PF00271">
    <property type="entry name" value="Helicase_C"/>
    <property type="match status" value="1"/>
</dbReference>
<dbReference type="InterPro" id="IPR001650">
    <property type="entry name" value="Helicase_C-like"/>
</dbReference>
<dbReference type="InterPro" id="IPR027417">
    <property type="entry name" value="P-loop_NTPase"/>
</dbReference>
<dbReference type="GO" id="GO:0005524">
    <property type="term" value="F:ATP binding"/>
    <property type="evidence" value="ECO:0007669"/>
    <property type="project" value="InterPro"/>
</dbReference>
<dbReference type="Proteomes" id="UP000320443">
    <property type="component" value="Unassembled WGS sequence"/>
</dbReference>
<dbReference type="RefSeq" id="WP_144013898.1">
    <property type="nucleotide sequence ID" value="NZ_VKDK01000022.1"/>
</dbReference>
<dbReference type="GO" id="GO:0003677">
    <property type="term" value="F:DNA binding"/>
    <property type="evidence" value="ECO:0007669"/>
    <property type="project" value="InterPro"/>
</dbReference>
<dbReference type="PANTHER" id="PTHR47962:SF7">
    <property type="entry name" value="MITOCHONDRIAL ATP-DEPENDENT HELICASE IRC3-RELATED"/>
    <property type="match status" value="1"/>
</dbReference>
<evidence type="ECO:0000259" key="2">
    <source>
        <dbReference type="PROSITE" id="PS51194"/>
    </source>
</evidence>
<keyword evidence="4" id="KW-1185">Reference proteome</keyword>
<protein>
    <submittedName>
        <fullName evidence="3">DUF3427 domain-containing protein</fullName>
    </submittedName>
</protein>
<dbReference type="PROSITE" id="PS51192">
    <property type="entry name" value="HELICASE_ATP_BIND_1"/>
    <property type="match status" value="1"/>
</dbReference>
<dbReference type="GO" id="GO:0016887">
    <property type="term" value="F:ATP hydrolysis activity"/>
    <property type="evidence" value="ECO:0007669"/>
    <property type="project" value="TreeGrafter"/>
</dbReference>
<dbReference type="CDD" id="cd18032">
    <property type="entry name" value="DEXHc_RE_I_III_res"/>
    <property type="match status" value="1"/>
</dbReference>
<accession>A0A553FR35</accession>
<evidence type="ECO:0000259" key="1">
    <source>
        <dbReference type="PROSITE" id="PS51192"/>
    </source>
</evidence>
<dbReference type="InterPro" id="IPR014001">
    <property type="entry name" value="Helicase_ATP-bd"/>
</dbReference>
<dbReference type="Pfam" id="PF11907">
    <property type="entry name" value="DUF3427"/>
    <property type="match status" value="1"/>
</dbReference>
<organism evidence="3 4">
    <name type="scientific">Corynebacterium hiratae</name>
    <dbReference type="NCBI Taxonomy" id="3139423"/>
    <lineage>
        <taxon>Bacteria</taxon>
        <taxon>Bacillati</taxon>
        <taxon>Actinomycetota</taxon>
        <taxon>Actinomycetes</taxon>
        <taxon>Mycobacteriales</taxon>
        <taxon>Corynebacteriaceae</taxon>
        <taxon>Corynebacterium</taxon>
    </lineage>
</organism>
<dbReference type="InterPro" id="IPR025202">
    <property type="entry name" value="PLD-like_dom"/>
</dbReference>
<feature type="domain" description="Helicase ATP-binding" evidence="1">
    <location>
        <begin position="329"/>
        <end position="484"/>
    </location>
</feature>
<dbReference type="AlphaFoldDB" id="A0A553FR35"/>
<dbReference type="PANTHER" id="PTHR47962">
    <property type="entry name" value="ATP-DEPENDENT HELICASE LHR-RELATED-RELATED"/>
    <property type="match status" value="1"/>
</dbReference>
<dbReference type="Gene3D" id="3.30.870.10">
    <property type="entry name" value="Endonuclease Chain A"/>
    <property type="match status" value="1"/>
</dbReference>
<dbReference type="Gene3D" id="3.40.50.300">
    <property type="entry name" value="P-loop containing nucleotide triphosphate hydrolases"/>
    <property type="match status" value="2"/>
</dbReference>
<dbReference type="InterPro" id="IPR021835">
    <property type="entry name" value="DUF3427"/>
</dbReference>
<proteinExistence type="predicted"/>
<dbReference type="InterPro" id="IPR052511">
    <property type="entry name" value="ATP-dep_Helicase"/>
</dbReference>
<dbReference type="CDD" id="cd18799">
    <property type="entry name" value="SF2_C_EcoAI-like"/>
    <property type="match status" value="1"/>
</dbReference>
<feature type="domain" description="Helicase C-terminal" evidence="2">
    <location>
        <begin position="546"/>
        <end position="703"/>
    </location>
</feature>
<dbReference type="InterPro" id="IPR006935">
    <property type="entry name" value="Helicase/UvrB_N"/>
</dbReference>
<dbReference type="EMBL" id="VKDK01000022">
    <property type="protein sequence ID" value="TRX59719.1"/>
    <property type="molecule type" value="Genomic_DNA"/>
</dbReference>
<dbReference type="SMART" id="SM00487">
    <property type="entry name" value="DEXDc"/>
    <property type="match status" value="1"/>
</dbReference>
<dbReference type="Pfam" id="PF13091">
    <property type="entry name" value="PLDc_2"/>
    <property type="match status" value="1"/>
</dbReference>
<dbReference type="SUPFAM" id="SSF56024">
    <property type="entry name" value="Phospholipase D/nuclease"/>
    <property type="match status" value="1"/>
</dbReference>
<comment type="caution">
    <text evidence="3">The sequence shown here is derived from an EMBL/GenBank/DDBJ whole genome shotgun (WGS) entry which is preliminary data.</text>
</comment>
<name>A0A553FR35_9CORY</name>
<dbReference type="PROSITE" id="PS51194">
    <property type="entry name" value="HELICASE_CTER"/>
    <property type="match status" value="1"/>
</dbReference>
<gene>
    <name evidence="3" type="ORF">FNY97_10905</name>
</gene>
<evidence type="ECO:0000313" key="3">
    <source>
        <dbReference type="EMBL" id="TRX59719.1"/>
    </source>
</evidence>
<dbReference type="SUPFAM" id="SSF52540">
    <property type="entry name" value="P-loop containing nucleoside triphosphate hydrolases"/>
    <property type="match status" value="1"/>
</dbReference>
<dbReference type="SMART" id="SM00490">
    <property type="entry name" value="HELICc"/>
    <property type="match status" value="1"/>
</dbReference>
<evidence type="ECO:0000313" key="4">
    <source>
        <dbReference type="Proteomes" id="UP000320443"/>
    </source>
</evidence>
<dbReference type="Pfam" id="PF04851">
    <property type="entry name" value="ResIII"/>
    <property type="match status" value="1"/>
</dbReference>